<reference evidence="3 4" key="1">
    <citation type="submission" date="2019-08" db="EMBL/GenBank/DDBJ databases">
        <title>Draft genome sequence of Lysobacter sp. UKS-15.</title>
        <authorList>
            <person name="Im W.-T."/>
        </authorList>
    </citation>
    <scope>NUCLEOTIDE SEQUENCE [LARGE SCALE GENOMIC DNA]</scope>
    <source>
        <strain evidence="3 4">UKS-15</strain>
    </source>
</reference>
<evidence type="ECO:0000256" key="2">
    <source>
        <dbReference type="SAM" id="Phobius"/>
    </source>
</evidence>
<sequence>MKTASQGMKRSRAGNGAHSAQFARAALDALEHPLRSAGKVEARLAKEARPAARKVMGAVKRRPGVAVAAGLFGLGIVYFAARVMRAR</sequence>
<organism evidence="3 4">
    <name type="scientific">Cognatilysobacter lacus</name>
    <dbReference type="NCBI Taxonomy" id="1643323"/>
    <lineage>
        <taxon>Bacteria</taxon>
        <taxon>Pseudomonadati</taxon>
        <taxon>Pseudomonadota</taxon>
        <taxon>Gammaproteobacteria</taxon>
        <taxon>Lysobacterales</taxon>
        <taxon>Lysobacteraceae</taxon>
        <taxon>Cognatilysobacter</taxon>
    </lineage>
</organism>
<keyword evidence="2" id="KW-0472">Membrane</keyword>
<feature type="transmembrane region" description="Helical" evidence="2">
    <location>
        <begin position="63"/>
        <end position="81"/>
    </location>
</feature>
<evidence type="ECO:0008006" key="5">
    <source>
        <dbReference type="Google" id="ProtNLM"/>
    </source>
</evidence>
<accession>A0A5D8ZBF1</accession>
<feature type="region of interest" description="Disordered" evidence="1">
    <location>
        <begin position="1"/>
        <end position="20"/>
    </location>
</feature>
<dbReference type="AlphaFoldDB" id="A0A5D8ZBF1"/>
<dbReference type="EMBL" id="VTRV01000057">
    <property type="protein sequence ID" value="TZF90014.1"/>
    <property type="molecule type" value="Genomic_DNA"/>
</dbReference>
<dbReference type="Proteomes" id="UP000323164">
    <property type="component" value="Unassembled WGS sequence"/>
</dbReference>
<evidence type="ECO:0000313" key="3">
    <source>
        <dbReference type="EMBL" id="TZF90014.1"/>
    </source>
</evidence>
<evidence type="ECO:0000313" key="4">
    <source>
        <dbReference type="Proteomes" id="UP000323164"/>
    </source>
</evidence>
<keyword evidence="2" id="KW-0812">Transmembrane</keyword>
<keyword evidence="2" id="KW-1133">Transmembrane helix</keyword>
<evidence type="ECO:0000256" key="1">
    <source>
        <dbReference type="SAM" id="MobiDB-lite"/>
    </source>
</evidence>
<name>A0A5D8ZBF1_9GAMM</name>
<protein>
    <recommendedName>
        <fullName evidence="5">DUF3618 domain-containing protein</fullName>
    </recommendedName>
</protein>
<proteinExistence type="predicted"/>
<comment type="caution">
    <text evidence="3">The sequence shown here is derived from an EMBL/GenBank/DDBJ whole genome shotgun (WGS) entry which is preliminary data.</text>
</comment>
<dbReference type="RefSeq" id="WP_149352647.1">
    <property type="nucleotide sequence ID" value="NZ_VTRV01000057.1"/>
</dbReference>
<keyword evidence="4" id="KW-1185">Reference proteome</keyword>
<gene>
    <name evidence="3" type="ORF">FW784_07035</name>
</gene>